<dbReference type="EMBL" id="UZAI01016967">
    <property type="protein sequence ID" value="VDP18720.1"/>
    <property type="molecule type" value="Genomic_DNA"/>
</dbReference>
<organism evidence="1 2">
    <name type="scientific">Schistosoma margrebowiei</name>
    <dbReference type="NCBI Taxonomy" id="48269"/>
    <lineage>
        <taxon>Eukaryota</taxon>
        <taxon>Metazoa</taxon>
        <taxon>Spiralia</taxon>
        <taxon>Lophotrochozoa</taxon>
        <taxon>Platyhelminthes</taxon>
        <taxon>Trematoda</taxon>
        <taxon>Digenea</taxon>
        <taxon>Strigeidida</taxon>
        <taxon>Schistosomatoidea</taxon>
        <taxon>Schistosomatidae</taxon>
        <taxon>Schistosoma</taxon>
    </lineage>
</organism>
<sequence>MEMDRIYITQIIKLRHETSPNLESSRETENTLQRNIKRVILYGVETWTTTKAIIQKIQVFINSCLSKILRIRWPDTITNNPLWERTNKIPAEEEVRKKSCKWIGNTLKKAPNCVTRQALTWNLEGQMKRGRPKNTLRKEMETYMRRMDNNWMELEKKVEDRVRWRMMVGGLCSTGINRRN</sequence>
<proteinExistence type="predicted"/>
<name>A0A183MHT3_9TREM</name>
<accession>A0A183MHT3</accession>
<protein>
    <submittedName>
        <fullName evidence="1">Uncharacterized protein</fullName>
    </submittedName>
</protein>
<evidence type="ECO:0000313" key="2">
    <source>
        <dbReference type="Proteomes" id="UP000277204"/>
    </source>
</evidence>
<reference evidence="1 2" key="1">
    <citation type="submission" date="2018-11" db="EMBL/GenBank/DDBJ databases">
        <authorList>
            <consortium name="Pathogen Informatics"/>
        </authorList>
    </citation>
    <scope>NUCLEOTIDE SEQUENCE [LARGE SCALE GENOMIC DNA]</scope>
    <source>
        <strain evidence="1 2">Zambia</strain>
    </source>
</reference>
<dbReference type="AlphaFoldDB" id="A0A183MHT3"/>
<dbReference type="Proteomes" id="UP000277204">
    <property type="component" value="Unassembled WGS sequence"/>
</dbReference>
<evidence type="ECO:0000313" key="1">
    <source>
        <dbReference type="EMBL" id="VDP18720.1"/>
    </source>
</evidence>
<gene>
    <name evidence="1" type="ORF">SMRZ_LOCUS15608</name>
</gene>
<keyword evidence="2" id="KW-1185">Reference proteome</keyword>